<organism evidence="4 5">
    <name type="scientific">Forsythia ovata</name>
    <dbReference type="NCBI Taxonomy" id="205694"/>
    <lineage>
        <taxon>Eukaryota</taxon>
        <taxon>Viridiplantae</taxon>
        <taxon>Streptophyta</taxon>
        <taxon>Embryophyta</taxon>
        <taxon>Tracheophyta</taxon>
        <taxon>Spermatophyta</taxon>
        <taxon>Magnoliopsida</taxon>
        <taxon>eudicotyledons</taxon>
        <taxon>Gunneridae</taxon>
        <taxon>Pentapetalae</taxon>
        <taxon>asterids</taxon>
        <taxon>lamiids</taxon>
        <taxon>Lamiales</taxon>
        <taxon>Oleaceae</taxon>
        <taxon>Forsythieae</taxon>
        <taxon>Forsythia</taxon>
    </lineage>
</organism>
<keyword evidence="2" id="KW-0408">Iron</keyword>
<comment type="caution">
    <text evidence="4">The sequence shown here is derived from an EMBL/GenBank/DDBJ whole genome shotgun (WGS) entry which is preliminary data.</text>
</comment>
<keyword evidence="5" id="KW-1185">Reference proteome</keyword>
<dbReference type="InterPro" id="IPR038492">
    <property type="entry name" value="GBBH-like_N_sf"/>
</dbReference>
<dbReference type="GO" id="GO:0046872">
    <property type="term" value="F:metal ion binding"/>
    <property type="evidence" value="ECO:0007669"/>
    <property type="project" value="UniProtKB-KW"/>
</dbReference>
<dbReference type="EMBL" id="JBFOLJ010000006">
    <property type="protein sequence ID" value="KAL2529064.1"/>
    <property type="molecule type" value="Genomic_DNA"/>
</dbReference>
<evidence type="ECO:0000313" key="5">
    <source>
        <dbReference type="Proteomes" id="UP001604277"/>
    </source>
</evidence>
<dbReference type="Gene3D" id="3.30.2020.30">
    <property type="match status" value="1"/>
</dbReference>
<gene>
    <name evidence="4" type="ORF">Fot_21665</name>
</gene>
<feature type="domain" description="Gamma-butyrobetaine hydroxylase-like N-terminal" evidence="3">
    <location>
        <begin position="194"/>
        <end position="272"/>
    </location>
</feature>
<proteinExistence type="predicted"/>
<evidence type="ECO:0000256" key="2">
    <source>
        <dbReference type="ARBA" id="ARBA00023004"/>
    </source>
</evidence>
<reference evidence="5" key="1">
    <citation type="submission" date="2024-07" db="EMBL/GenBank/DDBJ databases">
        <title>Two chromosome-level genome assemblies of Korean endemic species Abeliophyllum distichum and Forsythia ovata (Oleaceae).</title>
        <authorList>
            <person name="Jang H."/>
        </authorList>
    </citation>
    <scope>NUCLEOTIDE SEQUENCE [LARGE SCALE GENOMIC DNA]</scope>
</reference>
<evidence type="ECO:0000313" key="4">
    <source>
        <dbReference type="EMBL" id="KAL2529064.1"/>
    </source>
</evidence>
<dbReference type="PANTHER" id="PTHR35303:SF5">
    <property type="entry name" value="OS02G0197800 PROTEIN"/>
    <property type="match status" value="1"/>
</dbReference>
<dbReference type="AlphaFoldDB" id="A0ABD1UVH1"/>
<dbReference type="Pfam" id="PF06155">
    <property type="entry name" value="GBBH-like_N"/>
    <property type="match status" value="1"/>
</dbReference>
<dbReference type="PANTHER" id="PTHR35303">
    <property type="entry name" value="OS02G0197800 PROTEIN"/>
    <property type="match status" value="1"/>
</dbReference>
<evidence type="ECO:0000256" key="1">
    <source>
        <dbReference type="ARBA" id="ARBA00022723"/>
    </source>
</evidence>
<accession>A0ABD1UVH1</accession>
<evidence type="ECO:0000259" key="3">
    <source>
        <dbReference type="Pfam" id="PF06155"/>
    </source>
</evidence>
<name>A0ABD1UVH1_9LAMI</name>
<dbReference type="Proteomes" id="UP001604277">
    <property type="component" value="Unassembled WGS sequence"/>
</dbReference>
<dbReference type="InterPro" id="IPR010376">
    <property type="entry name" value="GBBH-like_N"/>
</dbReference>
<protein>
    <submittedName>
        <fullName evidence="4">Gamma-butyrobetaine hydroxylase-like</fullName>
    </submittedName>
</protein>
<keyword evidence="1" id="KW-0479">Metal-binding</keyword>
<sequence length="302" mass="35258">MEIIQTSTMKYHLNKSSKPFPWRVTEQSAINCTMTAPSKNHWNTRGRKKKYFKQKQKNQKIEKNEVVNMIFEMFSPSFSLEDSINVSIHESNSIQEDSLQHGIDSVGCENEVNEDGWEYVEERPPEIIWQGNEIIVKKKKFRVKKNNTNQLIVKERILSHLRREWMAGIRRAIRCIQTVAVECPRLTRFSLQAPKSVEVEYDNGSVYSLSAEYLRIYSPAVDSKIRSIGGEKVISGRRHVGIMSAEPIGNYGVRLLFDDLHKTGIFTWDYFYHLGSNRFTLMRNYIRTLKKHGLSRDPPKRK</sequence>